<organism evidence="2 3">
    <name type="scientific">Halocatena marina</name>
    <dbReference type="NCBI Taxonomy" id="2934937"/>
    <lineage>
        <taxon>Archaea</taxon>
        <taxon>Methanobacteriati</taxon>
        <taxon>Methanobacteriota</taxon>
        <taxon>Stenosarchaea group</taxon>
        <taxon>Halobacteria</taxon>
        <taxon>Halobacteriales</taxon>
        <taxon>Natronomonadaceae</taxon>
        <taxon>Halocatena</taxon>
    </lineage>
</organism>
<feature type="domain" description="HNH nuclease" evidence="1">
    <location>
        <begin position="45"/>
        <end position="85"/>
    </location>
</feature>
<evidence type="ECO:0000259" key="1">
    <source>
        <dbReference type="Pfam" id="PF13392"/>
    </source>
</evidence>
<dbReference type="AlphaFoldDB" id="A0ABD5YXZ0"/>
<dbReference type="GO" id="GO:0004519">
    <property type="term" value="F:endonuclease activity"/>
    <property type="evidence" value="ECO:0007669"/>
    <property type="project" value="UniProtKB-KW"/>
</dbReference>
<keyword evidence="2" id="KW-0540">Nuclease</keyword>
<accession>A0ABD5YXZ0</accession>
<reference evidence="2 3" key="1">
    <citation type="journal article" date="2019" name="Int. J. Syst. Evol. Microbiol.">
        <title>The Global Catalogue of Microorganisms (GCM) 10K type strain sequencing project: providing services to taxonomists for standard genome sequencing and annotation.</title>
        <authorList>
            <consortium name="The Broad Institute Genomics Platform"/>
            <consortium name="The Broad Institute Genome Sequencing Center for Infectious Disease"/>
            <person name="Wu L."/>
            <person name="Ma J."/>
        </authorList>
    </citation>
    <scope>NUCLEOTIDE SEQUENCE [LARGE SCALE GENOMIC DNA]</scope>
    <source>
        <strain evidence="2 3">RDMS1</strain>
    </source>
</reference>
<protein>
    <submittedName>
        <fullName evidence="2">HNH endonuclease</fullName>
    </submittedName>
</protein>
<dbReference type="GeneID" id="76202820"/>
<evidence type="ECO:0000313" key="3">
    <source>
        <dbReference type="Proteomes" id="UP001596417"/>
    </source>
</evidence>
<keyword evidence="2" id="KW-0378">Hydrolase</keyword>
<evidence type="ECO:0000313" key="2">
    <source>
        <dbReference type="EMBL" id="MFC7192949.1"/>
    </source>
</evidence>
<name>A0ABD5YXZ0_9EURY</name>
<dbReference type="Pfam" id="PF13392">
    <property type="entry name" value="HNH_3"/>
    <property type="match status" value="1"/>
</dbReference>
<keyword evidence="3" id="KW-1185">Reference proteome</keyword>
<dbReference type="Gene3D" id="3.90.75.20">
    <property type="match status" value="1"/>
</dbReference>
<gene>
    <name evidence="2" type="ORF">ACFQL7_26245</name>
</gene>
<dbReference type="RefSeq" id="WP_248910420.1">
    <property type="nucleotide sequence ID" value="NZ_CP109982.1"/>
</dbReference>
<dbReference type="SUPFAM" id="SSF54060">
    <property type="entry name" value="His-Me finger endonucleases"/>
    <property type="match status" value="1"/>
</dbReference>
<proteinExistence type="predicted"/>
<dbReference type="Proteomes" id="UP001596417">
    <property type="component" value="Unassembled WGS sequence"/>
</dbReference>
<dbReference type="InterPro" id="IPR003615">
    <property type="entry name" value="HNH_nuc"/>
</dbReference>
<sequence>MDRFDIPRRSAYEAVTNRRLHPAVFTDRGYVVCASNYRGSTKSVGIHRLVMIAEHGFDAVAGKDVPHRNGIRFDNRPENLEFPTRGQYAQRHGFWTDIRPSKTELGNLQREHDERGRFK</sequence>
<keyword evidence="2" id="KW-0255">Endonuclease</keyword>
<dbReference type="InterPro" id="IPR044925">
    <property type="entry name" value="His-Me_finger_sf"/>
</dbReference>
<dbReference type="EMBL" id="JBHTAX010000006">
    <property type="protein sequence ID" value="MFC7192949.1"/>
    <property type="molecule type" value="Genomic_DNA"/>
</dbReference>
<comment type="caution">
    <text evidence="2">The sequence shown here is derived from an EMBL/GenBank/DDBJ whole genome shotgun (WGS) entry which is preliminary data.</text>
</comment>